<keyword evidence="3" id="KW-1185">Reference proteome</keyword>
<proteinExistence type="predicted"/>
<dbReference type="AlphaFoldDB" id="A0AAD6YM03"/>
<dbReference type="EMBL" id="JARJCW010000006">
    <property type="protein sequence ID" value="KAJ7223379.1"/>
    <property type="molecule type" value="Genomic_DNA"/>
</dbReference>
<evidence type="ECO:0000313" key="3">
    <source>
        <dbReference type="Proteomes" id="UP001219525"/>
    </source>
</evidence>
<feature type="region of interest" description="Disordered" evidence="1">
    <location>
        <begin position="1"/>
        <end position="24"/>
    </location>
</feature>
<comment type="caution">
    <text evidence="2">The sequence shown here is derived from an EMBL/GenBank/DDBJ whole genome shotgun (WGS) entry which is preliminary data.</text>
</comment>
<protein>
    <submittedName>
        <fullName evidence="2">Uncharacterized protein</fullName>
    </submittedName>
</protein>
<gene>
    <name evidence="2" type="ORF">GGX14DRAFT_387701</name>
</gene>
<sequence>MSAYDSSSTGSPGFVSESPSSSGPDWLAGSLVAAKAMRAAADALPFPYVKDVFGSVVILLETVKKVKKNRDDLRGLCGDTVDIIKIVRDQIAWHGDTAALKFKGLCQDLEK</sequence>
<feature type="compositionally biased region" description="Low complexity" evidence="1">
    <location>
        <begin position="10"/>
        <end position="24"/>
    </location>
</feature>
<evidence type="ECO:0000256" key="1">
    <source>
        <dbReference type="SAM" id="MobiDB-lite"/>
    </source>
</evidence>
<name>A0AAD6YM03_9AGAR</name>
<organism evidence="2 3">
    <name type="scientific">Mycena pura</name>
    <dbReference type="NCBI Taxonomy" id="153505"/>
    <lineage>
        <taxon>Eukaryota</taxon>
        <taxon>Fungi</taxon>
        <taxon>Dikarya</taxon>
        <taxon>Basidiomycota</taxon>
        <taxon>Agaricomycotina</taxon>
        <taxon>Agaricomycetes</taxon>
        <taxon>Agaricomycetidae</taxon>
        <taxon>Agaricales</taxon>
        <taxon>Marasmiineae</taxon>
        <taxon>Mycenaceae</taxon>
        <taxon>Mycena</taxon>
    </lineage>
</organism>
<dbReference type="Proteomes" id="UP001219525">
    <property type="component" value="Unassembled WGS sequence"/>
</dbReference>
<evidence type="ECO:0000313" key="2">
    <source>
        <dbReference type="EMBL" id="KAJ7223379.1"/>
    </source>
</evidence>
<reference evidence="2" key="1">
    <citation type="submission" date="2023-03" db="EMBL/GenBank/DDBJ databases">
        <title>Massive genome expansion in bonnet fungi (Mycena s.s.) driven by repeated elements and novel gene families across ecological guilds.</title>
        <authorList>
            <consortium name="Lawrence Berkeley National Laboratory"/>
            <person name="Harder C.B."/>
            <person name="Miyauchi S."/>
            <person name="Viragh M."/>
            <person name="Kuo A."/>
            <person name="Thoen E."/>
            <person name="Andreopoulos B."/>
            <person name="Lu D."/>
            <person name="Skrede I."/>
            <person name="Drula E."/>
            <person name="Henrissat B."/>
            <person name="Morin E."/>
            <person name="Kohler A."/>
            <person name="Barry K."/>
            <person name="LaButti K."/>
            <person name="Morin E."/>
            <person name="Salamov A."/>
            <person name="Lipzen A."/>
            <person name="Mereny Z."/>
            <person name="Hegedus B."/>
            <person name="Baldrian P."/>
            <person name="Stursova M."/>
            <person name="Weitz H."/>
            <person name="Taylor A."/>
            <person name="Grigoriev I.V."/>
            <person name="Nagy L.G."/>
            <person name="Martin F."/>
            <person name="Kauserud H."/>
        </authorList>
    </citation>
    <scope>NUCLEOTIDE SEQUENCE</scope>
    <source>
        <strain evidence="2">9144</strain>
    </source>
</reference>
<accession>A0AAD6YM03</accession>